<dbReference type="EMBL" id="CP088295">
    <property type="protein sequence ID" value="UUY01856.1"/>
    <property type="molecule type" value="Genomic_DNA"/>
</dbReference>
<reference evidence="3" key="1">
    <citation type="submission" date="2021-11" db="EMBL/GenBank/DDBJ databases">
        <title>Cultivation dependent microbiological survey of springs from the worlds oldest radium mine currently devoted to the extraction of radon-saturated water.</title>
        <authorList>
            <person name="Kapinusova G."/>
            <person name="Smrhova T."/>
            <person name="Strejcek M."/>
            <person name="Suman J."/>
            <person name="Jani K."/>
            <person name="Pajer P."/>
            <person name="Uhlik O."/>
        </authorList>
    </citation>
    <scope>NUCLEOTIDE SEQUENCE [LARGE SCALE GENOMIC DNA]</scope>
    <source>
        <strain evidence="3">J379</strain>
    </source>
</reference>
<evidence type="ECO:0000313" key="2">
    <source>
        <dbReference type="EMBL" id="UUY01856.1"/>
    </source>
</evidence>
<protein>
    <submittedName>
        <fullName evidence="2">Type II toxin-antitoxin system VapB family antitoxin</fullName>
    </submittedName>
</protein>
<organism evidence="2 3">
    <name type="scientific">Svornostia abyssi</name>
    <dbReference type="NCBI Taxonomy" id="2898438"/>
    <lineage>
        <taxon>Bacteria</taxon>
        <taxon>Bacillati</taxon>
        <taxon>Actinomycetota</taxon>
        <taxon>Thermoleophilia</taxon>
        <taxon>Solirubrobacterales</taxon>
        <taxon>Baekduiaceae</taxon>
        <taxon>Svornostia</taxon>
    </lineage>
</organism>
<keyword evidence="3" id="KW-1185">Reference proteome</keyword>
<proteinExistence type="predicted"/>
<name>A0ABY5PB87_9ACTN</name>
<dbReference type="RefSeq" id="WP_353862400.1">
    <property type="nucleotide sequence ID" value="NZ_CP088295.1"/>
</dbReference>
<accession>A0ABY5PB87</accession>
<sequence>MKTTVELSDDLLLRAKRLAVERGTTLRELVEAGLRRELQARERPVSAFTIEPWGDPRQPIPADVLARELHGPRGDREHGDLERRLGG</sequence>
<evidence type="ECO:0000256" key="1">
    <source>
        <dbReference type="SAM" id="MobiDB-lite"/>
    </source>
</evidence>
<dbReference type="Proteomes" id="UP001058860">
    <property type="component" value="Chromosome"/>
</dbReference>
<evidence type="ECO:0000313" key="3">
    <source>
        <dbReference type="Proteomes" id="UP001058860"/>
    </source>
</evidence>
<gene>
    <name evidence="2" type="ORF">LRS13_14100</name>
</gene>
<feature type="region of interest" description="Disordered" evidence="1">
    <location>
        <begin position="67"/>
        <end position="87"/>
    </location>
</feature>